<dbReference type="SMART" id="SM00421">
    <property type="entry name" value="HTH_LUXR"/>
    <property type="match status" value="1"/>
</dbReference>
<dbReference type="AlphaFoldDB" id="A0A178XXI0"/>
<proteinExistence type="predicted"/>
<dbReference type="CDD" id="cd06170">
    <property type="entry name" value="LuxR_C_like"/>
    <property type="match status" value="1"/>
</dbReference>
<dbReference type="PANTHER" id="PTHR45566:SF1">
    <property type="entry name" value="HTH-TYPE TRANSCRIPTIONAL REGULATOR YHJB-RELATED"/>
    <property type="match status" value="1"/>
</dbReference>
<comment type="caution">
    <text evidence="2">Lacks conserved residue(s) required for the propagation of feature annotation.</text>
</comment>
<dbReference type="InterPro" id="IPR000792">
    <property type="entry name" value="Tscrpt_reg_LuxR_C"/>
</dbReference>
<protein>
    <recommendedName>
        <fullName evidence="7">Helix-turn-helix transcriptional regulator</fullName>
    </recommendedName>
</protein>
<dbReference type="SUPFAM" id="SSF52172">
    <property type="entry name" value="CheY-like"/>
    <property type="match status" value="1"/>
</dbReference>
<sequence>MARIRLNNMARITPTLLVDSHDLSREGLKHILVGSSFRVALAASELSEVMDHPLGREKPALLVLCSHSSEELQSEYLLRFRDEHPQVRIAVLADRYDHDDLATVLGLGVNCYLTKSVSPENLFKSLDLLMLGEVIFPSVALALVRRGFSDTTEAVGWDVQPDFHAQADRPQRELSSREYDILQCLVEGASNKVIARKLDMAEATVKVHIKAILRKIHVRNRTQAAVWAISNPAMPQLNR</sequence>
<name>A0A178XXI0_9HYPH</name>
<dbReference type="PANTHER" id="PTHR45566">
    <property type="entry name" value="HTH-TYPE TRANSCRIPTIONAL REGULATOR YHJB-RELATED"/>
    <property type="match status" value="1"/>
</dbReference>
<gene>
    <name evidence="5" type="ORF">AU381_10850</name>
</gene>
<dbReference type="Pfam" id="PF00196">
    <property type="entry name" value="GerE"/>
    <property type="match status" value="1"/>
</dbReference>
<dbReference type="GO" id="GO:0006355">
    <property type="term" value="P:regulation of DNA-templated transcription"/>
    <property type="evidence" value="ECO:0007669"/>
    <property type="project" value="InterPro"/>
</dbReference>
<evidence type="ECO:0000259" key="3">
    <source>
        <dbReference type="PROSITE" id="PS50043"/>
    </source>
</evidence>
<evidence type="ECO:0000256" key="1">
    <source>
        <dbReference type="ARBA" id="ARBA00023125"/>
    </source>
</evidence>
<dbReference type="InterPro" id="IPR001789">
    <property type="entry name" value="Sig_transdc_resp-reg_receiver"/>
</dbReference>
<evidence type="ECO:0000256" key="2">
    <source>
        <dbReference type="PROSITE-ProRule" id="PRU00169"/>
    </source>
</evidence>
<dbReference type="GO" id="GO:0003677">
    <property type="term" value="F:DNA binding"/>
    <property type="evidence" value="ECO:0007669"/>
    <property type="project" value="UniProtKB-KW"/>
</dbReference>
<organism evidence="5 6">
    <name type="scientific">Sinorhizobium glycinis</name>
    <dbReference type="NCBI Taxonomy" id="1472378"/>
    <lineage>
        <taxon>Bacteria</taxon>
        <taxon>Pseudomonadati</taxon>
        <taxon>Pseudomonadota</taxon>
        <taxon>Alphaproteobacteria</taxon>
        <taxon>Hyphomicrobiales</taxon>
        <taxon>Rhizobiaceae</taxon>
        <taxon>Sinorhizobium/Ensifer group</taxon>
        <taxon>Sinorhizobium</taxon>
    </lineage>
</organism>
<feature type="domain" description="HTH luxR-type" evidence="3">
    <location>
        <begin position="167"/>
        <end position="232"/>
    </location>
</feature>
<dbReference type="RefSeq" id="WP_064242165.1">
    <property type="nucleotide sequence ID" value="NZ_LPUX01000055.1"/>
</dbReference>
<reference evidence="5 6" key="1">
    <citation type="journal article" date="2016" name="Int. J. Syst. Evol. Microbiol.">
        <title>Ensifer glycinis sp. nov., an novel rhizobial species associated with Glycine spp.</title>
        <authorList>
            <person name="Yan H."/>
            <person name="Yan J."/>
            <person name="Sui X.H."/>
            <person name="Wang E.T."/>
            <person name="Chen W.X."/>
            <person name="Zhang X.X."/>
            <person name="Chen W.F."/>
        </authorList>
    </citation>
    <scope>NUCLEOTIDE SEQUENCE [LARGE SCALE GENOMIC DNA]</scope>
    <source>
        <strain evidence="5 6">CCBAU 23380</strain>
    </source>
</reference>
<dbReference type="PROSITE" id="PS50043">
    <property type="entry name" value="HTH_LUXR_2"/>
    <property type="match status" value="1"/>
</dbReference>
<dbReference type="InterPro" id="IPR051015">
    <property type="entry name" value="EvgA-like"/>
</dbReference>
<dbReference type="InterPro" id="IPR011006">
    <property type="entry name" value="CheY-like_superfamily"/>
</dbReference>
<comment type="caution">
    <text evidence="5">The sequence shown here is derived from an EMBL/GenBank/DDBJ whole genome shotgun (WGS) entry which is preliminary data.</text>
</comment>
<evidence type="ECO:0008006" key="7">
    <source>
        <dbReference type="Google" id="ProtNLM"/>
    </source>
</evidence>
<keyword evidence="6" id="KW-1185">Reference proteome</keyword>
<dbReference type="PROSITE" id="PS00622">
    <property type="entry name" value="HTH_LUXR_1"/>
    <property type="match status" value="1"/>
</dbReference>
<dbReference type="SUPFAM" id="SSF46894">
    <property type="entry name" value="C-terminal effector domain of the bipartite response regulators"/>
    <property type="match status" value="1"/>
</dbReference>
<evidence type="ECO:0000313" key="5">
    <source>
        <dbReference type="EMBL" id="OAP40028.1"/>
    </source>
</evidence>
<dbReference type="PRINTS" id="PR00038">
    <property type="entry name" value="HTHLUXR"/>
</dbReference>
<keyword evidence="1" id="KW-0238">DNA-binding</keyword>
<dbReference type="Proteomes" id="UP000094025">
    <property type="component" value="Unassembled WGS sequence"/>
</dbReference>
<dbReference type="InterPro" id="IPR016032">
    <property type="entry name" value="Sig_transdc_resp-reg_C-effctor"/>
</dbReference>
<dbReference type="GO" id="GO:0000160">
    <property type="term" value="P:phosphorelay signal transduction system"/>
    <property type="evidence" value="ECO:0007669"/>
    <property type="project" value="InterPro"/>
</dbReference>
<dbReference type="EMBL" id="LPUX01000055">
    <property type="protein sequence ID" value="OAP40028.1"/>
    <property type="molecule type" value="Genomic_DNA"/>
</dbReference>
<dbReference type="STRING" id="1472378.AU381_10850"/>
<dbReference type="PROSITE" id="PS50110">
    <property type="entry name" value="RESPONSE_REGULATORY"/>
    <property type="match status" value="1"/>
</dbReference>
<feature type="domain" description="Response regulatory" evidence="4">
    <location>
        <begin position="14"/>
        <end position="130"/>
    </location>
</feature>
<evidence type="ECO:0000259" key="4">
    <source>
        <dbReference type="PROSITE" id="PS50110"/>
    </source>
</evidence>
<accession>A0A178XXI0</accession>
<evidence type="ECO:0000313" key="6">
    <source>
        <dbReference type="Proteomes" id="UP000094025"/>
    </source>
</evidence>
<dbReference type="Gene3D" id="3.40.50.2300">
    <property type="match status" value="1"/>
</dbReference>